<sequence length="112" mass="12264">MSANRKKTLVIVAGAIRSLITPDQAIAQPPFQPPMGPFGRGGWNPWGGGGTIDWLTLLGLIGAAVFFVLWIMERRKGGPKAGSDSALDILKSRYARGEIDRNEFEEKRKDLI</sequence>
<name>A0A932GS23_UNCTE</name>
<feature type="transmembrane region" description="Helical" evidence="1">
    <location>
        <begin position="51"/>
        <end position="72"/>
    </location>
</feature>
<gene>
    <name evidence="3" type="ORF">HYY65_15085</name>
</gene>
<comment type="caution">
    <text evidence="3">The sequence shown here is derived from an EMBL/GenBank/DDBJ whole genome shotgun (WGS) entry which is preliminary data.</text>
</comment>
<evidence type="ECO:0000259" key="2">
    <source>
        <dbReference type="Pfam" id="PF09851"/>
    </source>
</evidence>
<keyword evidence="1" id="KW-1133">Transmembrane helix</keyword>
<proteinExistence type="predicted"/>
<keyword evidence="1" id="KW-0472">Membrane</keyword>
<dbReference type="EMBL" id="JACPSX010000293">
    <property type="protein sequence ID" value="MBI3016348.1"/>
    <property type="molecule type" value="Genomic_DNA"/>
</dbReference>
<evidence type="ECO:0000256" key="1">
    <source>
        <dbReference type="SAM" id="Phobius"/>
    </source>
</evidence>
<dbReference type="Proteomes" id="UP000741360">
    <property type="component" value="Unassembled WGS sequence"/>
</dbReference>
<dbReference type="AlphaFoldDB" id="A0A932GS23"/>
<reference evidence="3" key="1">
    <citation type="submission" date="2020-07" db="EMBL/GenBank/DDBJ databases">
        <title>Huge and variable diversity of episymbiotic CPR bacteria and DPANN archaea in groundwater ecosystems.</title>
        <authorList>
            <person name="He C.Y."/>
            <person name="Keren R."/>
            <person name="Whittaker M."/>
            <person name="Farag I.F."/>
            <person name="Doudna J."/>
            <person name="Cate J.H.D."/>
            <person name="Banfield J.F."/>
        </authorList>
    </citation>
    <scope>NUCLEOTIDE SEQUENCE</scope>
    <source>
        <strain evidence="3">NC_groundwater_717_Ag_S-0.2um_59_8</strain>
    </source>
</reference>
<organism evidence="3 4">
    <name type="scientific">Tectimicrobiota bacterium</name>
    <dbReference type="NCBI Taxonomy" id="2528274"/>
    <lineage>
        <taxon>Bacteria</taxon>
        <taxon>Pseudomonadati</taxon>
        <taxon>Nitrospinota/Tectimicrobiota group</taxon>
        <taxon>Candidatus Tectimicrobiota</taxon>
    </lineage>
</organism>
<evidence type="ECO:0000313" key="4">
    <source>
        <dbReference type="Proteomes" id="UP000741360"/>
    </source>
</evidence>
<evidence type="ECO:0000313" key="3">
    <source>
        <dbReference type="EMBL" id="MBI3016348.1"/>
    </source>
</evidence>
<keyword evidence="1" id="KW-0812">Transmembrane</keyword>
<dbReference type="Pfam" id="PF09851">
    <property type="entry name" value="SHOCT"/>
    <property type="match status" value="1"/>
</dbReference>
<accession>A0A932GS23</accession>
<dbReference type="InterPro" id="IPR018649">
    <property type="entry name" value="SHOCT"/>
</dbReference>
<feature type="domain" description="SHOCT" evidence="2">
    <location>
        <begin position="86"/>
        <end position="111"/>
    </location>
</feature>
<protein>
    <submittedName>
        <fullName evidence="3">SHOCT domain-containing protein</fullName>
    </submittedName>
</protein>